<feature type="region of interest" description="Disordered" evidence="11">
    <location>
        <begin position="1785"/>
        <end position="1818"/>
    </location>
</feature>
<dbReference type="GO" id="GO:0016251">
    <property type="term" value="F:RNA polymerase II general transcription initiation factor activity"/>
    <property type="evidence" value="ECO:0007669"/>
    <property type="project" value="TreeGrafter"/>
</dbReference>
<dbReference type="GO" id="GO:0003682">
    <property type="term" value="F:chromatin binding"/>
    <property type="evidence" value="ECO:0007669"/>
    <property type="project" value="TreeGrafter"/>
</dbReference>
<dbReference type="GO" id="GO:0005669">
    <property type="term" value="C:transcription factor TFIID complex"/>
    <property type="evidence" value="ECO:0007669"/>
    <property type="project" value="InterPro"/>
</dbReference>
<dbReference type="InterPro" id="IPR037813">
    <property type="entry name" value="TAF2"/>
</dbReference>
<keyword evidence="14" id="KW-1185">Reference proteome</keyword>
<dbReference type="SMART" id="SM00297">
    <property type="entry name" value="BROMO"/>
    <property type="match status" value="3"/>
</dbReference>
<keyword evidence="5 10" id="KW-0103">Bromodomain</keyword>
<dbReference type="OrthoDB" id="308861at2759"/>
<evidence type="ECO:0000256" key="3">
    <source>
        <dbReference type="ARBA" id="ARBA00017363"/>
    </source>
</evidence>
<evidence type="ECO:0000256" key="2">
    <source>
        <dbReference type="ARBA" id="ARBA00010937"/>
    </source>
</evidence>
<comment type="subcellular location">
    <subcellularLocation>
        <location evidence="1">Nucleus</location>
    </subcellularLocation>
</comment>
<dbReference type="InterPro" id="IPR027268">
    <property type="entry name" value="Peptidase_M4/M1_CTD_sf"/>
</dbReference>
<dbReference type="PANTHER" id="PTHR15137">
    <property type="entry name" value="TRANSCRIPTION INITIATION FACTOR TFIID"/>
    <property type="match status" value="1"/>
</dbReference>
<dbReference type="InterPro" id="IPR042097">
    <property type="entry name" value="Aminopeptidase_N-like_N_sf"/>
</dbReference>
<evidence type="ECO:0000313" key="13">
    <source>
        <dbReference type="EMBL" id="THH09339.1"/>
    </source>
</evidence>
<dbReference type="Gene3D" id="2.60.40.1730">
    <property type="entry name" value="tricorn interacting facor f3 domain"/>
    <property type="match status" value="1"/>
</dbReference>
<comment type="caution">
    <text evidence="13">The sequence shown here is derived from an EMBL/GenBank/DDBJ whole genome shotgun (WGS) entry which is preliminary data.</text>
</comment>
<proteinExistence type="inferred from homology"/>
<feature type="domain" description="Bromo" evidence="12">
    <location>
        <begin position="1702"/>
        <end position="1768"/>
    </location>
</feature>
<dbReference type="InterPro" id="IPR014782">
    <property type="entry name" value="Peptidase_M1_dom"/>
</dbReference>
<feature type="region of interest" description="Disordered" evidence="11">
    <location>
        <begin position="1205"/>
        <end position="1225"/>
    </location>
</feature>
<dbReference type="GO" id="GO:0008270">
    <property type="term" value="F:zinc ion binding"/>
    <property type="evidence" value="ECO:0007669"/>
    <property type="project" value="InterPro"/>
</dbReference>
<dbReference type="GO" id="GO:0006367">
    <property type="term" value="P:transcription initiation at RNA polymerase II promoter"/>
    <property type="evidence" value="ECO:0007669"/>
    <property type="project" value="TreeGrafter"/>
</dbReference>
<keyword evidence="4" id="KW-0805">Transcription regulation</keyword>
<feature type="region of interest" description="Disordered" evidence="11">
    <location>
        <begin position="110"/>
        <end position="134"/>
    </location>
</feature>
<dbReference type="PROSITE" id="PS50014">
    <property type="entry name" value="BROMODOMAIN_2"/>
    <property type="match status" value="3"/>
</dbReference>
<comment type="similarity">
    <text evidence="2">Belongs to the TAF2 family.</text>
</comment>
<dbReference type="Pfam" id="PF01433">
    <property type="entry name" value="Peptidase_M1"/>
    <property type="match status" value="1"/>
</dbReference>
<dbReference type="InterPro" id="IPR001487">
    <property type="entry name" value="Bromodomain"/>
</dbReference>
<evidence type="ECO:0000256" key="4">
    <source>
        <dbReference type="ARBA" id="ARBA00023015"/>
    </source>
</evidence>
<dbReference type="GO" id="GO:0000976">
    <property type="term" value="F:transcription cis-regulatory region binding"/>
    <property type="evidence" value="ECO:0007669"/>
    <property type="project" value="TreeGrafter"/>
</dbReference>
<feature type="region of interest" description="Disordered" evidence="11">
    <location>
        <begin position="1488"/>
        <end position="1564"/>
    </location>
</feature>
<feature type="compositionally biased region" description="Low complexity" evidence="11">
    <location>
        <begin position="1537"/>
        <end position="1561"/>
    </location>
</feature>
<reference evidence="13 14" key="1">
    <citation type="submission" date="2019-02" db="EMBL/GenBank/DDBJ databases">
        <title>Genome sequencing of the rare red list fungi Phellinidium pouzarii.</title>
        <authorList>
            <person name="Buettner E."/>
            <person name="Kellner H."/>
        </authorList>
    </citation>
    <scope>NUCLEOTIDE SEQUENCE [LARGE SCALE GENOMIC DNA]</scope>
    <source>
        <strain evidence="13 14">DSM 108285</strain>
    </source>
</reference>
<organism evidence="13 14">
    <name type="scientific">Phellinidium pouzarii</name>
    <dbReference type="NCBI Taxonomy" id="167371"/>
    <lineage>
        <taxon>Eukaryota</taxon>
        <taxon>Fungi</taxon>
        <taxon>Dikarya</taxon>
        <taxon>Basidiomycota</taxon>
        <taxon>Agaricomycotina</taxon>
        <taxon>Agaricomycetes</taxon>
        <taxon>Hymenochaetales</taxon>
        <taxon>Hymenochaetaceae</taxon>
        <taxon>Phellinidium</taxon>
    </lineage>
</organism>
<feature type="domain" description="Bromo" evidence="12">
    <location>
        <begin position="1245"/>
        <end position="1317"/>
    </location>
</feature>
<dbReference type="GO" id="GO:0006325">
    <property type="term" value="P:chromatin organization"/>
    <property type="evidence" value="ECO:0007669"/>
    <property type="project" value="UniProtKB-ARBA"/>
</dbReference>
<dbReference type="PROSITE" id="PS00633">
    <property type="entry name" value="BROMODOMAIN_1"/>
    <property type="match status" value="2"/>
</dbReference>
<name>A0A4S4LCE8_9AGAM</name>
<evidence type="ECO:0000256" key="6">
    <source>
        <dbReference type="ARBA" id="ARBA00023163"/>
    </source>
</evidence>
<feature type="domain" description="Bromo" evidence="12">
    <location>
        <begin position="1577"/>
        <end position="1649"/>
    </location>
</feature>
<dbReference type="InterPro" id="IPR018359">
    <property type="entry name" value="Bromodomain_CS"/>
</dbReference>
<dbReference type="Gene3D" id="1.10.390.10">
    <property type="entry name" value="Neutral Protease Domain 2"/>
    <property type="match status" value="1"/>
</dbReference>
<sequence>MFSISTGHQKVVLEIDFSGVLFGYTELTVLPSSKDLKTIYLHSRQCNISAVQVGGYNVQDWAYFDPVSNIVSSDITDCHRHPELKRKLYSAFAECDEGELAIPIPRQVSVKSSGHANGGGSRRDTATPEPHAPAMSLSLSQAAIATTEFAPIQVRITYSLQNPVEGFEFVLPNDAYPYRVPHAYTTPSSPDAARCWVPCLDNLWEKCTWEFEFIVPNSLEDNDDEMDTDAEETSGNPTVVVCSGELVEKILHPSNPNKVIYLFSQPVLTSVQHIAFAAGPFVVYPISTEVAGLTDESAGSQTIMHAFCLPGYDMFLPQTVSFLRSAMNFYSTECGSYPFGSYKLVFVDELPTRRFDSATLTIVSSDLLHGEDAIDQVFESRQVLLHGLAYQWAGVNIIPKNWSDTWLVNGLGLYIAGLCLRKLMGSNEYRFRLKKDMDRVLELDNGTMPPICQPGNMEPPDSATLPFINLKAPLVLHILDRRLGKTGTSLGLSRVLPKVFLSAISGEMPQNCLSTHSFLRTCRKVSGADLRSFVDQWIHGSGCPQFSFLATFNRKKMAVEIQMRQECPAHLLHQNDPLTTTLLKPVPFFEGQMTVRIHEADGTPYEHVLDILAPIRRFEVPFNTKYKRVRRNTKRYLARQAAAQAAAEGDTEAAEAMGMVDMGFGLEVWEDEDERERWKVTDWTEEEEQAMAGATYEWIRMDADFEWIARIQFEQADYMWVSQLQRDRDVVAQVEAVQALARQPTPIVSSTLTKAVLVTNYFFRVRCEAALALVSCATRRLDFVGLFHLFKLFLRYCYEPEDPDQDLFSHKFVPRPNDFSDFTEYLVRKALVNAISQVRLENGKTPPQIRQFFVDQLRYNDNTTNLFADAYYICTLISALACSTVSTAPPEQGELTRSEPKNDQSVEDTMLLQAAIAEVERYRSMDRLIPSVHNVVTVAALEFHVMLAMANLVPSDPKVFLTSTREGNATQVRLAGFDGLFLTKWYMPKIMTYVFAVVANDPSRIVRRHVARNICESLAVLAAIGEIRQPSKEAESLLIEEDGTMVDKAKESKKTETELMIRALRKDKEVGKSEVLRECVMPLVLDPRADYEVRWCILKLADLAVRGNEEPPPKVTIHLPPTPATEAPPVPLPPPGIKIVPKRPQIKMGPRKGSLLLPSVPSTPVPASPLPPNLKLHLGPSVVPYFPNTAGGAVPGLRFGIKPPLPPTKPVSAPKKKEKYLPKAQSKGMSVSDLKACQTALKRLNTAKNSAIFLQPVDPIRDKAPDYFEVIKTPMDLQTMSAKLQNGLYRNRQDFEYDFFLMIQNCRTYNPPTSYAYNESVALEAHFVKLWAKIITTVESAEKAAPKSEPIPGPSITPHPSLPLPISSVEAMEPPVPASVPSAPAPPKLKLKLGPSQDKTKISKPATKPRQPPKPRRSKATDMPPPPYIDDGSHDLLQEVIAMEELEKSPAKASTSKSRKVVELDADDELLSLANAFVPASEHLPELETHHSLAPPSNAISPPSRKTAPSQPRTRKPADKPTQPSSSNKGKEKEKVSVPSPSQGSSVSSKSKKAPSALSSATPVNEKKCREVLKNLMKVPQAIIFARPVDPLMDGCPTYYDEIKHPMDFGTMKARLDRSEYSTMEEFASDVELVFANCRLFNPPTTDPTICADIVEKVFKKEWTKAMEKKLSFQEKRQLLAIMTKLATDLASDCFLCSWFVFFEPVDPVALGIPMYHDIVPKRDARDLRTIRGKLDADKYENIEAWEADMELMIHNAIKFNGLDSEVGQVAMRLQNKVHEDMARLRSQPTQQQNKKRSATVDTRAGSSQPTLKKVKLG</sequence>
<dbReference type="GO" id="GO:0008237">
    <property type="term" value="F:metallopeptidase activity"/>
    <property type="evidence" value="ECO:0007669"/>
    <property type="project" value="InterPro"/>
</dbReference>
<dbReference type="SUPFAM" id="SSF55486">
    <property type="entry name" value="Metalloproteases ('zincins'), catalytic domain"/>
    <property type="match status" value="1"/>
</dbReference>
<accession>A0A4S4LCE8</accession>
<dbReference type="InterPro" id="IPR057991">
    <property type="entry name" value="TPR_TAF2_C"/>
</dbReference>
<dbReference type="Pfam" id="PF25577">
    <property type="entry name" value="TPR_TAF2_C"/>
    <property type="match status" value="1"/>
</dbReference>
<evidence type="ECO:0000256" key="11">
    <source>
        <dbReference type="SAM" id="MobiDB-lite"/>
    </source>
</evidence>
<dbReference type="InterPro" id="IPR036427">
    <property type="entry name" value="Bromodomain-like_sf"/>
</dbReference>
<feature type="region of interest" description="Disordered" evidence="11">
    <location>
        <begin position="1343"/>
        <end position="1461"/>
    </location>
</feature>
<keyword evidence="6" id="KW-0804">Transcription</keyword>
<dbReference type="Pfam" id="PF25316">
    <property type="entry name" value="TAF2_3rd"/>
    <property type="match status" value="1"/>
</dbReference>
<dbReference type="Proteomes" id="UP000308199">
    <property type="component" value="Unassembled WGS sequence"/>
</dbReference>
<evidence type="ECO:0000256" key="7">
    <source>
        <dbReference type="ARBA" id="ARBA00023242"/>
    </source>
</evidence>
<dbReference type="FunFam" id="1.10.390.10:FF:000011">
    <property type="entry name" value="Transcription initiation factor TFIID subunit"/>
    <property type="match status" value="1"/>
</dbReference>
<comment type="function">
    <text evidence="8">Functions as a component of the DNA-binding general transcription factor complex TFIID. Binding of TFIID to a promoter (with or without TATA element) is the initial step in pre-initiation complex (PIC) formation. TFIID plays a key role in the regulation of gene expression by RNA polymerase II through different activities such as transcription activator interaction, core promoter recognition and selectivity, TFIIA and TFIIB interaction, chromatin modification (histone acetylation by TAF1), facilitation of DNA opening and initiation of transcription.</text>
</comment>
<evidence type="ECO:0000256" key="5">
    <source>
        <dbReference type="ARBA" id="ARBA00023117"/>
    </source>
</evidence>
<evidence type="ECO:0000256" key="10">
    <source>
        <dbReference type="PROSITE-ProRule" id="PRU00035"/>
    </source>
</evidence>
<dbReference type="Gene3D" id="1.20.920.10">
    <property type="entry name" value="Bromodomain-like"/>
    <property type="match status" value="3"/>
</dbReference>
<dbReference type="EMBL" id="SGPK01000067">
    <property type="protein sequence ID" value="THH09339.1"/>
    <property type="molecule type" value="Genomic_DNA"/>
</dbReference>
<evidence type="ECO:0000256" key="9">
    <source>
        <dbReference type="ARBA" id="ARBA00076306"/>
    </source>
</evidence>
<dbReference type="CDD" id="cd04369">
    <property type="entry name" value="Bromodomain"/>
    <property type="match status" value="2"/>
</dbReference>
<dbReference type="Pfam" id="PF00439">
    <property type="entry name" value="Bromodomain"/>
    <property type="match status" value="3"/>
</dbReference>
<dbReference type="SUPFAM" id="SSF47370">
    <property type="entry name" value="Bromodomain"/>
    <property type="match status" value="3"/>
</dbReference>
<evidence type="ECO:0000256" key="8">
    <source>
        <dbReference type="ARBA" id="ARBA00025346"/>
    </source>
</evidence>
<dbReference type="CDD" id="cd09839">
    <property type="entry name" value="M1_like_TAF2"/>
    <property type="match status" value="1"/>
</dbReference>
<evidence type="ECO:0000259" key="12">
    <source>
        <dbReference type="PROSITE" id="PS50014"/>
    </source>
</evidence>
<keyword evidence="7" id="KW-0539">Nucleus</keyword>
<feature type="compositionally biased region" description="Pro residues" evidence="11">
    <location>
        <begin position="1349"/>
        <end position="1363"/>
    </location>
</feature>
<dbReference type="PANTHER" id="PTHR15137:SF9">
    <property type="entry name" value="TRANSCRIPTION INITIATION FACTOR TFIID SUBUNIT 2"/>
    <property type="match status" value="1"/>
</dbReference>
<protein>
    <recommendedName>
        <fullName evidence="3">Transcription initiation factor TFIID subunit 2</fullName>
    </recommendedName>
    <alternativeName>
        <fullName evidence="9">TBP-associated factor 2</fullName>
    </alternativeName>
</protein>
<dbReference type="PRINTS" id="PR00503">
    <property type="entry name" value="BROMODOMAIN"/>
</dbReference>
<dbReference type="SUPFAM" id="SSF63737">
    <property type="entry name" value="Leukotriene A4 hydrolase N-terminal domain"/>
    <property type="match status" value="1"/>
</dbReference>
<feature type="compositionally biased region" description="Pro residues" evidence="11">
    <location>
        <begin position="1374"/>
        <end position="1387"/>
    </location>
</feature>
<evidence type="ECO:0000256" key="1">
    <source>
        <dbReference type="ARBA" id="ARBA00004123"/>
    </source>
</evidence>
<dbReference type="InterPro" id="IPR057345">
    <property type="entry name" value="Ig-like_TAF2"/>
</dbReference>
<evidence type="ECO:0000313" key="14">
    <source>
        <dbReference type="Proteomes" id="UP000308199"/>
    </source>
</evidence>
<gene>
    <name evidence="13" type="ORF">EW145_g2091</name>
</gene>